<evidence type="ECO:0000256" key="7">
    <source>
        <dbReference type="ARBA" id="ARBA00023016"/>
    </source>
</evidence>
<evidence type="ECO:0000313" key="15">
    <source>
        <dbReference type="EMBL" id="EFO79500.1"/>
    </source>
</evidence>
<dbReference type="Gene3D" id="3.40.50.300">
    <property type="entry name" value="P-loop containing nucleotide triphosphate hydrolases"/>
    <property type="match status" value="2"/>
</dbReference>
<evidence type="ECO:0000256" key="11">
    <source>
        <dbReference type="RuleBase" id="RU000492"/>
    </source>
</evidence>
<dbReference type="InterPro" id="IPR000629">
    <property type="entry name" value="RNA-helicase_DEAD-box_CS"/>
</dbReference>
<dbReference type="AlphaFoldDB" id="E1IH25"/>
<keyword evidence="2" id="KW-0963">Cytoplasm</keyword>
<accession>E1IH25</accession>
<dbReference type="GO" id="GO:0009409">
    <property type="term" value="P:response to cold"/>
    <property type="evidence" value="ECO:0007669"/>
    <property type="project" value="TreeGrafter"/>
</dbReference>
<dbReference type="OrthoDB" id="9805696at2"/>
<dbReference type="SMART" id="SM00487">
    <property type="entry name" value="DEXDc"/>
    <property type="match status" value="1"/>
</dbReference>
<dbReference type="InterPro" id="IPR005580">
    <property type="entry name" value="DbpA/CsdA_RNA-bd_dom"/>
</dbReference>
<dbReference type="InterPro" id="IPR057325">
    <property type="entry name" value="DeaD_dimer"/>
</dbReference>
<dbReference type="PANTHER" id="PTHR47963">
    <property type="entry name" value="DEAD-BOX ATP-DEPENDENT RNA HELICASE 47, MITOCHONDRIAL"/>
    <property type="match status" value="1"/>
</dbReference>
<dbReference type="InterPro" id="IPR044742">
    <property type="entry name" value="DEAD/DEAH_RhlB"/>
</dbReference>
<dbReference type="GO" id="GO:0016787">
    <property type="term" value="F:hydrolase activity"/>
    <property type="evidence" value="ECO:0007669"/>
    <property type="project" value="UniProtKB-KW"/>
</dbReference>
<dbReference type="InterPro" id="IPR011545">
    <property type="entry name" value="DEAD/DEAH_box_helicase_dom"/>
</dbReference>
<keyword evidence="5 11" id="KW-0347">Helicase</keyword>
<dbReference type="Pfam" id="PF03880">
    <property type="entry name" value="DbpA"/>
    <property type="match status" value="1"/>
</dbReference>
<evidence type="ECO:0000256" key="10">
    <source>
        <dbReference type="PROSITE-ProRule" id="PRU00552"/>
    </source>
</evidence>
<dbReference type="PROSITE" id="PS51192">
    <property type="entry name" value="HELICASE_ATP_BIND_1"/>
    <property type="match status" value="1"/>
</dbReference>
<dbReference type="EC" id="3.6.4.13" evidence="1"/>
<reference evidence="15 16" key="1">
    <citation type="journal article" date="2011" name="J. Bacteriol.">
        <title>Draft genome sequence of the anoxygenic filamentous phototrophic bacterium Oscillochloris trichoides subsp. DG-6.</title>
        <authorList>
            <person name="Kuznetsov B.B."/>
            <person name="Ivanovsky R.N."/>
            <person name="Keppen O.I."/>
            <person name="Sukhacheva M.V."/>
            <person name="Bumazhkin B.K."/>
            <person name="Patutina E.O."/>
            <person name="Beletsky A.V."/>
            <person name="Mardanov A.V."/>
            <person name="Baslerov R.V."/>
            <person name="Panteleeva A.N."/>
            <person name="Kolganova T.V."/>
            <person name="Ravin N.V."/>
            <person name="Skryabin K.G."/>
        </authorList>
    </citation>
    <scope>NUCLEOTIDE SEQUENCE [LARGE SCALE GENOMIC DNA]</scope>
    <source>
        <strain evidence="15 16">DG-6</strain>
    </source>
</reference>
<feature type="short sequence motif" description="Q motif" evidence="10">
    <location>
        <begin position="2"/>
        <end position="30"/>
    </location>
</feature>
<evidence type="ECO:0000256" key="1">
    <source>
        <dbReference type="ARBA" id="ARBA00012552"/>
    </source>
</evidence>
<dbReference type="Pfam" id="PF00271">
    <property type="entry name" value="Helicase_C"/>
    <property type="match status" value="1"/>
</dbReference>
<evidence type="ECO:0000256" key="5">
    <source>
        <dbReference type="ARBA" id="ARBA00022806"/>
    </source>
</evidence>
<feature type="domain" description="Helicase ATP-binding" evidence="12">
    <location>
        <begin position="33"/>
        <end position="202"/>
    </location>
</feature>
<protein>
    <recommendedName>
        <fullName evidence="1">RNA helicase</fullName>
        <ecNumber evidence="1">3.6.4.13</ecNumber>
    </recommendedName>
</protein>
<gene>
    <name evidence="15" type="ORF">OSCT_2626</name>
</gene>
<dbReference type="Proteomes" id="UP000054010">
    <property type="component" value="Unassembled WGS sequence"/>
</dbReference>
<name>E1IH25_9CHLR</name>
<keyword evidence="4 11" id="KW-0378">Hydrolase</keyword>
<keyword evidence="16" id="KW-1185">Reference proteome</keyword>
<dbReference type="InterPro" id="IPR001650">
    <property type="entry name" value="Helicase_C-like"/>
</dbReference>
<dbReference type="PROSITE" id="PS00039">
    <property type="entry name" value="DEAD_ATP_HELICASE"/>
    <property type="match status" value="1"/>
</dbReference>
<dbReference type="HOGENOM" id="CLU_003041_21_1_0"/>
<comment type="similarity">
    <text evidence="8 11">Belongs to the DEAD box helicase family.</text>
</comment>
<dbReference type="GO" id="GO:0033592">
    <property type="term" value="F:RNA strand annealing activity"/>
    <property type="evidence" value="ECO:0007669"/>
    <property type="project" value="TreeGrafter"/>
</dbReference>
<dbReference type="SUPFAM" id="SSF52540">
    <property type="entry name" value="P-loop containing nucleoside triphosphate hydrolases"/>
    <property type="match status" value="1"/>
</dbReference>
<dbReference type="CDD" id="cd12252">
    <property type="entry name" value="RRM_DbpA"/>
    <property type="match status" value="1"/>
</dbReference>
<evidence type="ECO:0000259" key="13">
    <source>
        <dbReference type="PROSITE" id="PS51194"/>
    </source>
</evidence>
<dbReference type="GO" id="GO:0003724">
    <property type="term" value="F:RNA helicase activity"/>
    <property type="evidence" value="ECO:0007669"/>
    <property type="project" value="UniProtKB-EC"/>
</dbReference>
<evidence type="ECO:0000256" key="6">
    <source>
        <dbReference type="ARBA" id="ARBA00022840"/>
    </source>
</evidence>
<dbReference type="InterPro" id="IPR014001">
    <property type="entry name" value="Helicase_ATP-bd"/>
</dbReference>
<dbReference type="GO" id="GO:0005829">
    <property type="term" value="C:cytosol"/>
    <property type="evidence" value="ECO:0007669"/>
    <property type="project" value="TreeGrafter"/>
</dbReference>
<feature type="domain" description="DEAD-box RNA helicase Q" evidence="14">
    <location>
        <begin position="2"/>
        <end position="30"/>
    </location>
</feature>
<evidence type="ECO:0000256" key="9">
    <source>
        <dbReference type="ARBA" id="ARBA00047984"/>
    </source>
</evidence>
<dbReference type="InterPro" id="IPR014014">
    <property type="entry name" value="RNA_helicase_DEAD_Q_motif"/>
</dbReference>
<dbReference type="InterPro" id="IPR012677">
    <property type="entry name" value="Nucleotide-bd_a/b_plait_sf"/>
</dbReference>
<dbReference type="CDD" id="cd00268">
    <property type="entry name" value="DEADc"/>
    <property type="match status" value="1"/>
</dbReference>
<dbReference type="FunFam" id="3.40.50.300:FF:000108">
    <property type="entry name" value="ATP-dependent RNA helicase RhlE"/>
    <property type="match status" value="1"/>
</dbReference>
<dbReference type="SMART" id="SM00490">
    <property type="entry name" value="HELICc"/>
    <property type="match status" value="1"/>
</dbReference>
<dbReference type="GO" id="GO:0005524">
    <property type="term" value="F:ATP binding"/>
    <property type="evidence" value="ECO:0007669"/>
    <property type="project" value="UniProtKB-KW"/>
</dbReference>
<organism evidence="15 16">
    <name type="scientific">Oscillochloris trichoides DG-6</name>
    <dbReference type="NCBI Taxonomy" id="765420"/>
    <lineage>
        <taxon>Bacteria</taxon>
        <taxon>Bacillati</taxon>
        <taxon>Chloroflexota</taxon>
        <taxon>Chloroflexia</taxon>
        <taxon>Chloroflexales</taxon>
        <taxon>Chloroflexineae</taxon>
        <taxon>Oscillochloridaceae</taxon>
        <taxon>Oscillochloris</taxon>
    </lineage>
</organism>
<dbReference type="STRING" id="765420.OSCT_2626"/>
<dbReference type="EMBL" id="ADVR01000112">
    <property type="protein sequence ID" value="EFO79500.1"/>
    <property type="molecule type" value="Genomic_DNA"/>
</dbReference>
<dbReference type="InterPro" id="IPR050547">
    <property type="entry name" value="DEAD_box_RNA_helicases"/>
</dbReference>
<evidence type="ECO:0000259" key="14">
    <source>
        <dbReference type="PROSITE" id="PS51195"/>
    </source>
</evidence>
<dbReference type="Pfam" id="PF25399">
    <property type="entry name" value="DeaD_dimer"/>
    <property type="match status" value="1"/>
</dbReference>
<evidence type="ECO:0000259" key="12">
    <source>
        <dbReference type="PROSITE" id="PS51192"/>
    </source>
</evidence>
<sequence>MPTFSELGLSEPILRVLGDLGYDEPTPIQEQAIPVMLSNSDVIAQAQTGTGKTAAFALPIVQRLRDERVPQALILAPTRELAMQVAEAIYKYGKGRRISVAPVYGGQPIYRQLRALEQGVQVVVGTPGRIMDHMRRGTLVLDQISTVVLDEADEMLDMGFAEDIEFILQQTPQQRQTALFSATMPEAVQGLVQRYTRDAKRISIAAEQLATPRTRQTYYEVMPREKLDALCRILDVETPSSAIIFCRTRSEADALGESLQGRGYLSEVLHGDMSQAQRDRVMKRFREGQAELLVATDVAARGLDIPDVTHVINYDVPNDPEAYVHRIGRTGRAGRTGLAITLITPRERRMLQIIERASRSRIQRQKLPSLADVAARRREAFRDALREVLEQGDLDPYILMVEEMSEEHDAVDLAAAAFKLLLNEVEQGETITSVEGDAAGVEPGMQRLFLDVGRFDRIRPSDIVGAIANEVGLSGKSIGSIDIYDRFSFVEVPNEQAQKVLHILNGVSMRGKQVRVSIAKPKR</sequence>
<keyword evidence="6 11" id="KW-0067">ATP-binding</keyword>
<comment type="catalytic activity">
    <reaction evidence="9">
        <text>ATP + H2O = ADP + phosphate + H(+)</text>
        <dbReference type="Rhea" id="RHEA:13065"/>
        <dbReference type="ChEBI" id="CHEBI:15377"/>
        <dbReference type="ChEBI" id="CHEBI:15378"/>
        <dbReference type="ChEBI" id="CHEBI:30616"/>
        <dbReference type="ChEBI" id="CHEBI:43474"/>
        <dbReference type="ChEBI" id="CHEBI:456216"/>
        <dbReference type="EC" id="3.6.4.13"/>
    </reaction>
</comment>
<feature type="domain" description="Helicase C-terminal" evidence="13">
    <location>
        <begin position="226"/>
        <end position="374"/>
    </location>
</feature>
<evidence type="ECO:0000256" key="3">
    <source>
        <dbReference type="ARBA" id="ARBA00022741"/>
    </source>
</evidence>
<dbReference type="eggNOG" id="COG0513">
    <property type="taxonomic scope" value="Bacteria"/>
</dbReference>
<dbReference type="Gene3D" id="3.30.70.330">
    <property type="match status" value="1"/>
</dbReference>
<dbReference type="GO" id="GO:0005840">
    <property type="term" value="C:ribosome"/>
    <property type="evidence" value="ECO:0007669"/>
    <property type="project" value="TreeGrafter"/>
</dbReference>
<dbReference type="InterPro" id="IPR027417">
    <property type="entry name" value="P-loop_NTPase"/>
</dbReference>
<dbReference type="PANTHER" id="PTHR47963:SF8">
    <property type="entry name" value="ATP-DEPENDENT RNA HELICASE DEAD"/>
    <property type="match status" value="1"/>
</dbReference>
<dbReference type="PROSITE" id="PS51194">
    <property type="entry name" value="HELICASE_CTER"/>
    <property type="match status" value="1"/>
</dbReference>
<evidence type="ECO:0000256" key="8">
    <source>
        <dbReference type="ARBA" id="ARBA00038437"/>
    </source>
</evidence>
<keyword evidence="3 11" id="KW-0547">Nucleotide-binding</keyword>
<dbReference type="PROSITE" id="PS51195">
    <property type="entry name" value="Q_MOTIF"/>
    <property type="match status" value="1"/>
</dbReference>
<proteinExistence type="inferred from homology"/>
<dbReference type="CDD" id="cd18787">
    <property type="entry name" value="SF2_C_DEAD"/>
    <property type="match status" value="1"/>
</dbReference>
<evidence type="ECO:0000256" key="4">
    <source>
        <dbReference type="ARBA" id="ARBA00022801"/>
    </source>
</evidence>
<comment type="caution">
    <text evidence="15">The sequence shown here is derived from an EMBL/GenBank/DDBJ whole genome shotgun (WGS) entry which is preliminary data.</text>
</comment>
<keyword evidence="7" id="KW-0346">Stress response</keyword>
<evidence type="ECO:0000313" key="16">
    <source>
        <dbReference type="Proteomes" id="UP000054010"/>
    </source>
</evidence>
<dbReference type="Pfam" id="PF00270">
    <property type="entry name" value="DEAD"/>
    <property type="match status" value="1"/>
</dbReference>
<evidence type="ECO:0000256" key="2">
    <source>
        <dbReference type="ARBA" id="ARBA00022490"/>
    </source>
</evidence>